<dbReference type="PANTHER" id="PTHR43819">
    <property type="entry name" value="ARCHAEAL-TYPE GLUTAMATE SYNTHASE [NADPH]"/>
    <property type="match status" value="1"/>
</dbReference>
<dbReference type="CDD" id="cd02808">
    <property type="entry name" value="GltS_FMN"/>
    <property type="match status" value="1"/>
</dbReference>
<dbReference type="PIRSF" id="PIRSF500061">
    <property type="entry name" value="GOGAT_lg2_archl"/>
    <property type="match status" value="1"/>
</dbReference>
<dbReference type="GO" id="GO:0006537">
    <property type="term" value="P:glutamate biosynthetic process"/>
    <property type="evidence" value="ECO:0007669"/>
    <property type="project" value="InterPro"/>
</dbReference>
<evidence type="ECO:0000256" key="2">
    <source>
        <dbReference type="ARBA" id="ARBA00023002"/>
    </source>
</evidence>
<dbReference type="InterPro" id="IPR024934">
    <property type="entry name" value="Rubredoxin-like_dom"/>
</dbReference>
<dbReference type="PANTHER" id="PTHR43819:SF1">
    <property type="entry name" value="ARCHAEAL-TYPE GLUTAMATE SYNTHASE [NADPH]"/>
    <property type="match status" value="1"/>
</dbReference>
<dbReference type="Pfam" id="PF01645">
    <property type="entry name" value="Glu_synthase"/>
    <property type="match status" value="1"/>
</dbReference>
<dbReference type="HOGENOM" id="CLU_023342_1_1_7"/>
<name>Q6AQY7_DESPS</name>
<dbReference type="KEGG" id="dps:DP0508"/>
<evidence type="ECO:0000313" key="5">
    <source>
        <dbReference type="EMBL" id="CAG35237.1"/>
    </source>
</evidence>
<gene>
    <name evidence="5" type="ordered locus">DP0508</name>
</gene>
<dbReference type="PIRSF" id="PIRSF006429">
    <property type="entry name" value="GOGAT_lg_2"/>
    <property type="match status" value="1"/>
</dbReference>
<dbReference type="eggNOG" id="COG0069">
    <property type="taxonomic scope" value="Bacteria"/>
</dbReference>
<dbReference type="EMBL" id="CR522870">
    <property type="protein sequence ID" value="CAG35237.1"/>
    <property type="molecule type" value="Genomic_DNA"/>
</dbReference>
<proteinExistence type="inferred from homology"/>
<evidence type="ECO:0000259" key="4">
    <source>
        <dbReference type="PROSITE" id="PS50903"/>
    </source>
</evidence>
<evidence type="ECO:0000313" key="6">
    <source>
        <dbReference type="Proteomes" id="UP000000602"/>
    </source>
</evidence>
<sequence>MLKIDIYSRGASMTSQRCPVCGYLHSGPIDFHLCPVCNSPATIFIHDSGAENFGRWDLNTRLMIRSMAETGTYYLEGKGTTRKFLGMDDLIFLPAQLETLPLGDEVEVDSTLVLGKVAGQPVLLQTPILNAAMSYGALSKEAKMALALGSSLAGTIANSGEGGMLDEERALADRITLQYATGRFGVSEERLQLADMIEIKISQGAKPGMGGKLPGAKVTAEIAAVRQIAPGKMAQSPAVHEDIRDVKDLSAKILELRSLIGGKPISLKFVGGHLQNDLAAIFSQENIPDVLVIDGSEGGTGAAPVTVKDHVGMPLIYSLPRIAEFLDRNGLRDRVTLIAAGGIRHPGDIAKAIALGADGVYMGGALKIAIGCTYLRQCHLDNCPYGIATQDGSLRKRLDVQAAGQRVANFIGAATEEVKSIARICGKSSIHALNRDDLGSLDPELSRITGIPML</sequence>
<comment type="similarity">
    <text evidence="1 3">Belongs to the glutamate synthase family.</text>
</comment>
<dbReference type="Gene3D" id="3.20.20.70">
    <property type="entry name" value="Aldolase class I"/>
    <property type="match status" value="1"/>
</dbReference>
<keyword evidence="2" id="KW-0560">Oxidoreductase</keyword>
<dbReference type="InterPro" id="IPR024188">
    <property type="entry name" value="GltB"/>
</dbReference>
<dbReference type="InterPro" id="IPR013785">
    <property type="entry name" value="Aldolase_TIM"/>
</dbReference>
<dbReference type="SUPFAM" id="SSF57802">
    <property type="entry name" value="Rubredoxin-like"/>
    <property type="match status" value="1"/>
</dbReference>
<keyword evidence="6" id="KW-1185">Reference proteome</keyword>
<accession>Q6AQY7</accession>
<dbReference type="PROSITE" id="PS50903">
    <property type="entry name" value="RUBREDOXIN_LIKE"/>
    <property type="match status" value="1"/>
</dbReference>
<dbReference type="Gene3D" id="2.20.28.10">
    <property type="match status" value="1"/>
</dbReference>
<feature type="domain" description="Rubredoxin-like" evidence="4">
    <location>
        <begin position="13"/>
        <end position="47"/>
    </location>
</feature>
<dbReference type="GO" id="GO:0005506">
    <property type="term" value="F:iron ion binding"/>
    <property type="evidence" value="ECO:0007669"/>
    <property type="project" value="InterPro"/>
</dbReference>
<organism evidence="5 6">
    <name type="scientific">Desulfotalea psychrophila (strain LSv54 / DSM 12343)</name>
    <dbReference type="NCBI Taxonomy" id="177439"/>
    <lineage>
        <taxon>Bacteria</taxon>
        <taxon>Pseudomonadati</taxon>
        <taxon>Thermodesulfobacteriota</taxon>
        <taxon>Desulfobulbia</taxon>
        <taxon>Desulfobulbales</taxon>
        <taxon>Desulfocapsaceae</taxon>
        <taxon>Desulfotalea</taxon>
    </lineage>
</organism>
<dbReference type="STRING" id="177439.DP0508"/>
<evidence type="ECO:0000256" key="3">
    <source>
        <dbReference type="PIRNR" id="PIRNR006429"/>
    </source>
</evidence>
<reference evidence="6" key="1">
    <citation type="journal article" date="2004" name="Environ. Microbiol.">
        <title>The genome of Desulfotalea psychrophila, a sulfate-reducing bacterium from permanently cold Arctic sediments.</title>
        <authorList>
            <person name="Rabus R."/>
            <person name="Ruepp A."/>
            <person name="Frickey T."/>
            <person name="Rattei T."/>
            <person name="Fartmann B."/>
            <person name="Stark M."/>
            <person name="Bauer M."/>
            <person name="Zibat A."/>
            <person name="Lombardot T."/>
            <person name="Becker I."/>
            <person name="Amann J."/>
            <person name="Gellner K."/>
            <person name="Teeling H."/>
            <person name="Leuschner W.D."/>
            <person name="Gloeckner F.-O."/>
            <person name="Lupas A.N."/>
            <person name="Amann R."/>
            <person name="Klenk H.-P."/>
        </authorList>
    </citation>
    <scope>NUCLEOTIDE SEQUENCE [LARGE SCALE GENOMIC DNA]</scope>
    <source>
        <strain evidence="6">DSM 12343 / LSv54</strain>
    </source>
</reference>
<dbReference type="AlphaFoldDB" id="Q6AQY7"/>
<evidence type="ECO:0000256" key="1">
    <source>
        <dbReference type="ARBA" id="ARBA00009716"/>
    </source>
</evidence>
<dbReference type="SUPFAM" id="SSF51395">
    <property type="entry name" value="FMN-linked oxidoreductases"/>
    <property type="match status" value="1"/>
</dbReference>
<protein>
    <submittedName>
        <fullName evidence="5">Probable glutamate synthase, large subunit</fullName>
    </submittedName>
</protein>
<dbReference type="InterPro" id="IPR002932">
    <property type="entry name" value="Glu_synthdom"/>
</dbReference>
<dbReference type="InterPro" id="IPR043578">
    <property type="entry name" value="GltB_archl_type"/>
</dbReference>
<dbReference type="GO" id="GO:0015930">
    <property type="term" value="F:glutamate synthase activity"/>
    <property type="evidence" value="ECO:0007669"/>
    <property type="project" value="InterPro"/>
</dbReference>
<dbReference type="Proteomes" id="UP000000602">
    <property type="component" value="Chromosome"/>
</dbReference>